<dbReference type="EMBL" id="GGEC01003840">
    <property type="protein sequence ID" value="MBW84323.1"/>
    <property type="molecule type" value="Transcribed_RNA"/>
</dbReference>
<reference evidence="1" key="1">
    <citation type="submission" date="2018-02" db="EMBL/GenBank/DDBJ databases">
        <title>Rhizophora mucronata_Transcriptome.</title>
        <authorList>
            <person name="Meera S.P."/>
            <person name="Sreeshan A."/>
            <person name="Augustine A."/>
        </authorList>
    </citation>
    <scope>NUCLEOTIDE SEQUENCE</scope>
    <source>
        <tissue evidence="1">Leaf</tissue>
    </source>
</reference>
<organism evidence="1">
    <name type="scientific">Rhizophora mucronata</name>
    <name type="common">Asiatic mangrove</name>
    <dbReference type="NCBI Taxonomy" id="61149"/>
    <lineage>
        <taxon>Eukaryota</taxon>
        <taxon>Viridiplantae</taxon>
        <taxon>Streptophyta</taxon>
        <taxon>Embryophyta</taxon>
        <taxon>Tracheophyta</taxon>
        <taxon>Spermatophyta</taxon>
        <taxon>Magnoliopsida</taxon>
        <taxon>eudicotyledons</taxon>
        <taxon>Gunneridae</taxon>
        <taxon>Pentapetalae</taxon>
        <taxon>rosids</taxon>
        <taxon>fabids</taxon>
        <taxon>Malpighiales</taxon>
        <taxon>Rhizophoraceae</taxon>
        <taxon>Rhizophora</taxon>
    </lineage>
</organism>
<accession>A0A2P2ISX0</accession>
<sequence>MAMAIYSKPKYPCSCTIKYNRMRLKQRQTVGNRSGRHKYEVKI</sequence>
<evidence type="ECO:0000313" key="1">
    <source>
        <dbReference type="EMBL" id="MBW84323.1"/>
    </source>
</evidence>
<name>A0A2P2ISX0_RHIMU</name>
<dbReference type="AlphaFoldDB" id="A0A2P2ISX0"/>
<proteinExistence type="predicted"/>
<protein>
    <submittedName>
        <fullName evidence="1">Uncharacterized protein</fullName>
    </submittedName>
</protein>